<dbReference type="SMART" id="SM00493">
    <property type="entry name" value="TOPRIM"/>
    <property type="match status" value="1"/>
</dbReference>
<dbReference type="PANTHER" id="PTHR39156:SF2">
    <property type="entry name" value="DNA PRIMASE (BACTERIAL TYPE) AND SMALL PRIMASE-LIKE PROTEINS"/>
    <property type="match status" value="1"/>
</dbReference>
<feature type="domain" description="Toprim" evidence="1">
    <location>
        <begin position="7"/>
        <end position="95"/>
    </location>
</feature>
<dbReference type="PANTHER" id="PTHR39156">
    <property type="entry name" value="RIBONUCLEASE M5"/>
    <property type="match status" value="1"/>
</dbReference>
<evidence type="ECO:0000313" key="2">
    <source>
        <dbReference type="EMBL" id="GGI15995.1"/>
    </source>
</evidence>
<evidence type="ECO:0000259" key="1">
    <source>
        <dbReference type="PROSITE" id="PS50880"/>
    </source>
</evidence>
<evidence type="ECO:0000313" key="3">
    <source>
        <dbReference type="Proteomes" id="UP000626244"/>
    </source>
</evidence>
<keyword evidence="3" id="KW-1185">Reference proteome</keyword>
<gene>
    <name evidence="2" type="ORF">GCM10007380_30750</name>
</gene>
<reference evidence="3" key="1">
    <citation type="journal article" date="2019" name="Int. J. Syst. Evol. Microbiol.">
        <title>The Global Catalogue of Microorganisms (GCM) 10K type strain sequencing project: providing services to taxonomists for standard genome sequencing and annotation.</title>
        <authorList>
            <consortium name="The Broad Institute Genomics Platform"/>
            <consortium name="The Broad Institute Genome Sequencing Center for Infectious Disease"/>
            <person name="Wu L."/>
            <person name="Ma J."/>
        </authorList>
    </citation>
    <scope>NUCLEOTIDE SEQUENCE [LARGE SCALE GENOMIC DNA]</scope>
    <source>
        <strain evidence="3">CGMCC 1.14993</strain>
    </source>
</reference>
<dbReference type="InterPro" id="IPR006171">
    <property type="entry name" value="TOPRIM_dom"/>
</dbReference>
<protein>
    <submittedName>
        <fullName evidence="2">DNA primase</fullName>
    </submittedName>
</protein>
<dbReference type="EMBL" id="BMHB01000002">
    <property type="protein sequence ID" value="GGI15995.1"/>
    <property type="molecule type" value="Genomic_DNA"/>
</dbReference>
<dbReference type="PROSITE" id="PS50880">
    <property type="entry name" value="TOPRIM"/>
    <property type="match status" value="1"/>
</dbReference>
<comment type="caution">
    <text evidence="2">The sequence shown here is derived from an EMBL/GenBank/DDBJ whole genome shotgun (WGS) entry which is preliminary data.</text>
</comment>
<dbReference type="Proteomes" id="UP000626244">
    <property type="component" value="Unassembled WGS sequence"/>
</dbReference>
<dbReference type="GO" id="GO:0006364">
    <property type="term" value="P:rRNA processing"/>
    <property type="evidence" value="ECO:0007669"/>
    <property type="project" value="TreeGrafter"/>
</dbReference>
<accession>A0A8J3EYG6</accession>
<sequence>MNIEDQRKVIIVEGTTDKRKIQSIIKEPVDIICTNGTVGTTKLDELAEMLDFREIYVLVDADEAGEKLRRLLKREFPQAEHLYIDRSYREVATAPSQHLASVLLGADISVFTDYLRTI</sequence>
<dbReference type="Gene3D" id="3.40.1360.10">
    <property type="match status" value="1"/>
</dbReference>
<organism evidence="2 3">
    <name type="scientific">Gottfriedia solisilvae</name>
    <dbReference type="NCBI Taxonomy" id="1516104"/>
    <lineage>
        <taxon>Bacteria</taxon>
        <taxon>Bacillati</taxon>
        <taxon>Bacillota</taxon>
        <taxon>Bacilli</taxon>
        <taxon>Bacillales</taxon>
        <taxon>Bacillaceae</taxon>
        <taxon>Gottfriedia</taxon>
    </lineage>
</organism>
<dbReference type="Pfam" id="PF01751">
    <property type="entry name" value="Toprim"/>
    <property type="match status" value="1"/>
</dbReference>
<dbReference type="GO" id="GO:0043822">
    <property type="term" value="F:ribonuclease M5 activity"/>
    <property type="evidence" value="ECO:0007669"/>
    <property type="project" value="TreeGrafter"/>
</dbReference>
<dbReference type="SUPFAM" id="SSF110455">
    <property type="entry name" value="Toprim domain"/>
    <property type="match status" value="1"/>
</dbReference>
<name>A0A8J3EYG6_9BACI</name>
<dbReference type="AlphaFoldDB" id="A0A8J3EYG6"/>
<proteinExistence type="predicted"/>